<dbReference type="Pfam" id="PF00858">
    <property type="entry name" value="ASC"/>
    <property type="match status" value="1"/>
</dbReference>
<keyword evidence="15" id="KW-1185">Reference proteome</keyword>
<reference evidence="14 15" key="1">
    <citation type="journal article" date="2022" name="Nat. Ecol. Evol.">
        <title>A masculinizing supergene underlies an exaggerated male reproductive morph in a spider.</title>
        <authorList>
            <person name="Hendrickx F."/>
            <person name="De Corte Z."/>
            <person name="Sonet G."/>
            <person name="Van Belleghem S.M."/>
            <person name="Kostlbacher S."/>
            <person name="Vangestel C."/>
        </authorList>
    </citation>
    <scope>NUCLEOTIDE SEQUENCE [LARGE SCALE GENOMIC DNA]</scope>
    <source>
        <strain evidence="14">W744_W776</strain>
    </source>
</reference>
<evidence type="ECO:0000256" key="10">
    <source>
        <dbReference type="ARBA" id="ARBA00023201"/>
    </source>
</evidence>
<dbReference type="GO" id="GO:0005886">
    <property type="term" value="C:plasma membrane"/>
    <property type="evidence" value="ECO:0007669"/>
    <property type="project" value="TreeGrafter"/>
</dbReference>
<comment type="caution">
    <text evidence="14">The sequence shown here is derived from an EMBL/GenBank/DDBJ whole genome shotgun (WGS) entry which is preliminary data.</text>
</comment>
<dbReference type="EMBL" id="JAFNEN010000544">
    <property type="protein sequence ID" value="KAG8180872.1"/>
    <property type="molecule type" value="Genomic_DNA"/>
</dbReference>
<keyword evidence="6 13" id="KW-1133">Transmembrane helix</keyword>
<keyword evidence="10 12" id="KW-0739">Sodium transport</keyword>
<name>A0AAV6U9S9_9ARAC</name>
<proteinExistence type="inferred from homology"/>
<evidence type="ECO:0000256" key="12">
    <source>
        <dbReference type="RuleBase" id="RU000679"/>
    </source>
</evidence>
<keyword evidence="5 12" id="KW-0812">Transmembrane</keyword>
<evidence type="ECO:0000256" key="6">
    <source>
        <dbReference type="ARBA" id="ARBA00022989"/>
    </source>
</evidence>
<keyword evidence="7" id="KW-0915">Sodium</keyword>
<keyword evidence="11 12" id="KW-0407">Ion channel</keyword>
<evidence type="ECO:0000256" key="9">
    <source>
        <dbReference type="ARBA" id="ARBA00023136"/>
    </source>
</evidence>
<evidence type="ECO:0000256" key="8">
    <source>
        <dbReference type="ARBA" id="ARBA00023065"/>
    </source>
</evidence>
<dbReference type="InterPro" id="IPR001873">
    <property type="entry name" value="ENaC"/>
</dbReference>
<feature type="transmembrane region" description="Helical" evidence="13">
    <location>
        <begin position="27"/>
        <end position="49"/>
    </location>
</feature>
<evidence type="ECO:0000256" key="1">
    <source>
        <dbReference type="ARBA" id="ARBA00004141"/>
    </source>
</evidence>
<organism evidence="14 15">
    <name type="scientific">Oedothorax gibbosus</name>
    <dbReference type="NCBI Taxonomy" id="931172"/>
    <lineage>
        <taxon>Eukaryota</taxon>
        <taxon>Metazoa</taxon>
        <taxon>Ecdysozoa</taxon>
        <taxon>Arthropoda</taxon>
        <taxon>Chelicerata</taxon>
        <taxon>Arachnida</taxon>
        <taxon>Araneae</taxon>
        <taxon>Araneomorphae</taxon>
        <taxon>Entelegynae</taxon>
        <taxon>Araneoidea</taxon>
        <taxon>Linyphiidae</taxon>
        <taxon>Erigoninae</taxon>
        <taxon>Oedothorax</taxon>
    </lineage>
</organism>
<evidence type="ECO:0000256" key="3">
    <source>
        <dbReference type="ARBA" id="ARBA00022448"/>
    </source>
</evidence>
<protein>
    <submittedName>
        <fullName evidence="14">Uncharacterized protein</fullName>
    </submittedName>
</protein>
<dbReference type="GO" id="GO:0015280">
    <property type="term" value="F:ligand-gated sodium channel activity"/>
    <property type="evidence" value="ECO:0007669"/>
    <property type="project" value="TreeGrafter"/>
</dbReference>
<evidence type="ECO:0000313" key="14">
    <source>
        <dbReference type="EMBL" id="KAG8180872.1"/>
    </source>
</evidence>
<keyword evidence="4 12" id="KW-0894">Sodium channel</keyword>
<dbReference type="AlphaFoldDB" id="A0AAV6U9S9"/>
<evidence type="ECO:0000256" key="13">
    <source>
        <dbReference type="SAM" id="Phobius"/>
    </source>
</evidence>
<evidence type="ECO:0000256" key="4">
    <source>
        <dbReference type="ARBA" id="ARBA00022461"/>
    </source>
</evidence>
<keyword evidence="8 12" id="KW-0406">Ion transport</keyword>
<evidence type="ECO:0000256" key="2">
    <source>
        <dbReference type="ARBA" id="ARBA00007193"/>
    </source>
</evidence>
<comment type="subcellular location">
    <subcellularLocation>
        <location evidence="1">Membrane</location>
        <topology evidence="1">Multi-pass membrane protein</topology>
    </subcellularLocation>
</comment>
<keyword evidence="3 12" id="KW-0813">Transport</keyword>
<comment type="similarity">
    <text evidence="2 12">Belongs to the amiloride-sensitive sodium channel (TC 1.A.6) family.</text>
</comment>
<dbReference type="Proteomes" id="UP000827092">
    <property type="component" value="Unassembled WGS sequence"/>
</dbReference>
<dbReference type="PANTHER" id="PTHR11690">
    <property type="entry name" value="AMILORIDE-SENSITIVE SODIUM CHANNEL-RELATED"/>
    <property type="match status" value="1"/>
</dbReference>
<evidence type="ECO:0000313" key="15">
    <source>
        <dbReference type="Proteomes" id="UP000827092"/>
    </source>
</evidence>
<evidence type="ECO:0000256" key="5">
    <source>
        <dbReference type="ARBA" id="ARBA00022692"/>
    </source>
</evidence>
<evidence type="ECO:0000256" key="11">
    <source>
        <dbReference type="ARBA" id="ARBA00023303"/>
    </source>
</evidence>
<dbReference type="PANTHER" id="PTHR11690:SF248">
    <property type="entry name" value="PICKPOCKET 17, ISOFORM A"/>
    <property type="match status" value="1"/>
</dbReference>
<gene>
    <name evidence="14" type="ORF">JTE90_015797</name>
</gene>
<keyword evidence="9 13" id="KW-0472">Membrane</keyword>
<accession>A0AAV6U9S9</accession>
<sequence>MRGSNDNVEPFNNTAENKLPPNRIGQAFKFVVFVCCLIGFSYQVIEFYLHFLTYPMASNFELNERESFVLPALTFCNVNPVQRSKYCEKYPTRCYVPPEEEFCHAYPLSCKGNNATNLQIPMKKYLSDRPKPENRLTVSDIIELSQNSTEMDAINKYPGHGSEANSTSNFTRVYFTRSNKELFLCYTTNARYTNTPDPPDKKFDEDSATTFAYFALDVQPEEYFQYHEKHQFRFVMHSPYSTTNPYVIGMPLRPGIAYKIHVLLREIELLPYPYITNCFDYHKSWKENGKPAPRSREMCVNNCQRRFNKECYRCEKDLTFYLESDKICHNLGDLPCDAYRPIQEIEKDLKKCKKLCKPDCKSYVYEYTDTVEQISETMLEEQNLILVAIIADDPEVHSFMYLPQYQTLWIGN</sequence>
<evidence type="ECO:0000256" key="7">
    <source>
        <dbReference type="ARBA" id="ARBA00023053"/>
    </source>
</evidence>